<dbReference type="EMBL" id="JAEHSL010000036">
    <property type="protein sequence ID" value="MBI6183460.1"/>
    <property type="molecule type" value="Genomic_DNA"/>
</dbReference>
<proteinExistence type="predicted"/>
<reference evidence="1 2" key="1">
    <citation type="submission" date="2020-12" db="EMBL/GenBank/DDBJ databases">
        <title>Enhanced detection system for hospital associated transmission using whole genome sequencing surveillance.</title>
        <authorList>
            <person name="Harrison L.H."/>
            <person name="Van Tyne D."/>
            <person name="Marsh J.W."/>
            <person name="Griffith M.P."/>
            <person name="Snyder D.J."/>
            <person name="Cooper V.S."/>
            <person name="Mustapha M."/>
        </authorList>
    </citation>
    <scope>NUCLEOTIDE SEQUENCE [LARGE SCALE GENOMIC DNA]</scope>
    <source>
        <strain evidence="1 2">SER00238</strain>
    </source>
</reference>
<protein>
    <submittedName>
        <fullName evidence="1">Uncharacterized protein</fullName>
    </submittedName>
</protein>
<gene>
    <name evidence="1" type="ORF">JEQ07_24075</name>
</gene>
<accession>A0ABS0TYK6</accession>
<dbReference type="RefSeq" id="WP_198642651.1">
    <property type="nucleotide sequence ID" value="NZ_JAEHSL010000036.1"/>
</dbReference>
<evidence type="ECO:0000313" key="2">
    <source>
        <dbReference type="Proteomes" id="UP000639004"/>
    </source>
</evidence>
<evidence type="ECO:0000313" key="1">
    <source>
        <dbReference type="EMBL" id="MBI6183460.1"/>
    </source>
</evidence>
<comment type="caution">
    <text evidence="1">The sequence shown here is derived from an EMBL/GenBank/DDBJ whole genome shotgun (WGS) entry which is preliminary data.</text>
</comment>
<dbReference type="Proteomes" id="UP000639004">
    <property type="component" value="Unassembled WGS sequence"/>
</dbReference>
<keyword evidence="2" id="KW-1185">Reference proteome</keyword>
<sequence>MSVRVIQAFAEFGVGDLITDPEAVKRIQASEQVHFVIALPDMPTASEPIAVAKAAGKPKQ</sequence>
<organism evidence="1 2">
    <name type="scientific">Serratia proteamaculans</name>
    <dbReference type="NCBI Taxonomy" id="28151"/>
    <lineage>
        <taxon>Bacteria</taxon>
        <taxon>Pseudomonadati</taxon>
        <taxon>Pseudomonadota</taxon>
        <taxon>Gammaproteobacteria</taxon>
        <taxon>Enterobacterales</taxon>
        <taxon>Yersiniaceae</taxon>
        <taxon>Serratia</taxon>
    </lineage>
</organism>
<name>A0ABS0TYK6_SERPR</name>